<feature type="transmembrane region" description="Helical" evidence="7">
    <location>
        <begin position="98"/>
        <end position="122"/>
    </location>
</feature>
<dbReference type="GO" id="GO:0022857">
    <property type="term" value="F:transmembrane transporter activity"/>
    <property type="evidence" value="ECO:0007669"/>
    <property type="project" value="UniProtKB-UniRule"/>
</dbReference>
<feature type="transmembrane region" description="Helical" evidence="7">
    <location>
        <begin position="324"/>
        <end position="348"/>
    </location>
</feature>
<dbReference type="RefSeq" id="WP_208111548.1">
    <property type="nucleotide sequence ID" value="NZ_SNZR01000013.1"/>
</dbReference>
<feature type="transmembrane region" description="Helical" evidence="7">
    <location>
        <begin position="142"/>
        <end position="165"/>
    </location>
</feature>
<evidence type="ECO:0000256" key="4">
    <source>
        <dbReference type="ARBA" id="ARBA00022692"/>
    </source>
</evidence>
<keyword evidence="3 7" id="KW-0997">Cell inner membrane</keyword>
<dbReference type="PANTHER" id="PTHR33362:SF5">
    <property type="entry name" value="C4-DICARBOXYLATE TRAP TRANSPORTER LARGE PERMEASE PROTEIN DCTM"/>
    <property type="match status" value="1"/>
</dbReference>
<feature type="domain" description="TRAP C4-dicarboxylate transport system permease DctM subunit" evidence="8">
    <location>
        <begin position="13"/>
        <end position="427"/>
    </location>
</feature>
<protein>
    <recommendedName>
        <fullName evidence="7">TRAP transporter large permease protein</fullName>
    </recommendedName>
</protein>
<feature type="transmembrane region" description="Helical" evidence="7">
    <location>
        <begin position="403"/>
        <end position="424"/>
    </location>
</feature>
<feature type="transmembrane region" description="Helical" evidence="7">
    <location>
        <begin position="286"/>
        <end position="304"/>
    </location>
</feature>
<accession>A0A4R7BWG1</accession>
<evidence type="ECO:0000313" key="9">
    <source>
        <dbReference type="EMBL" id="TDR90210.1"/>
    </source>
</evidence>
<evidence type="ECO:0000256" key="7">
    <source>
        <dbReference type="RuleBase" id="RU369079"/>
    </source>
</evidence>
<keyword evidence="4 7" id="KW-0812">Transmembrane</keyword>
<comment type="caution">
    <text evidence="9">The sequence shown here is derived from an EMBL/GenBank/DDBJ whole genome shotgun (WGS) entry which is preliminary data.</text>
</comment>
<dbReference type="Pfam" id="PF06808">
    <property type="entry name" value="DctM"/>
    <property type="match status" value="1"/>
</dbReference>
<evidence type="ECO:0000256" key="1">
    <source>
        <dbReference type="ARBA" id="ARBA00004429"/>
    </source>
</evidence>
<dbReference type="PIRSF" id="PIRSF006066">
    <property type="entry name" value="HI0050"/>
    <property type="match status" value="1"/>
</dbReference>
<comment type="similarity">
    <text evidence="7">Belongs to the TRAP transporter large permease family.</text>
</comment>
<reference evidence="9 10" key="1">
    <citation type="submission" date="2019-03" db="EMBL/GenBank/DDBJ databases">
        <title>Genomic Encyclopedia of Type Strains, Phase IV (KMG-IV): sequencing the most valuable type-strain genomes for metagenomic binning, comparative biology and taxonomic classification.</title>
        <authorList>
            <person name="Goeker M."/>
        </authorList>
    </citation>
    <scope>NUCLEOTIDE SEQUENCE [LARGE SCALE GENOMIC DNA]</scope>
    <source>
        <strain evidence="9 10">DSM 25903</strain>
    </source>
</reference>
<feature type="transmembrane region" description="Helical" evidence="7">
    <location>
        <begin position="54"/>
        <end position="77"/>
    </location>
</feature>
<evidence type="ECO:0000256" key="5">
    <source>
        <dbReference type="ARBA" id="ARBA00022989"/>
    </source>
</evidence>
<evidence type="ECO:0000256" key="6">
    <source>
        <dbReference type="ARBA" id="ARBA00023136"/>
    </source>
</evidence>
<comment type="subunit">
    <text evidence="7">The complex comprises the extracytoplasmic solute receptor protein and the two transmembrane proteins.</text>
</comment>
<keyword evidence="7" id="KW-0813">Transport</keyword>
<feature type="transmembrane region" description="Helical" evidence="7">
    <location>
        <begin position="232"/>
        <end position="265"/>
    </location>
</feature>
<organism evidence="9 10">
    <name type="scientific">Enterovirga rhinocerotis</name>
    <dbReference type="NCBI Taxonomy" id="1339210"/>
    <lineage>
        <taxon>Bacteria</taxon>
        <taxon>Pseudomonadati</taxon>
        <taxon>Pseudomonadota</taxon>
        <taxon>Alphaproteobacteria</taxon>
        <taxon>Hyphomicrobiales</taxon>
        <taxon>Methylobacteriaceae</taxon>
        <taxon>Enterovirga</taxon>
    </lineage>
</organism>
<dbReference type="InterPro" id="IPR004681">
    <property type="entry name" value="TRAP_DctM"/>
</dbReference>
<dbReference type="EMBL" id="SNZR01000013">
    <property type="protein sequence ID" value="TDR90210.1"/>
    <property type="molecule type" value="Genomic_DNA"/>
</dbReference>
<comment type="subcellular location">
    <subcellularLocation>
        <location evidence="1 7">Cell inner membrane</location>
        <topology evidence="1 7">Multi-pass membrane protein</topology>
    </subcellularLocation>
</comment>
<keyword evidence="2" id="KW-1003">Cell membrane</keyword>
<keyword evidence="6 7" id="KW-0472">Membrane</keyword>
<proteinExistence type="inferred from homology"/>
<dbReference type="Proteomes" id="UP000295122">
    <property type="component" value="Unassembled WGS sequence"/>
</dbReference>
<comment type="caution">
    <text evidence="7">Lacks conserved residue(s) required for the propagation of feature annotation.</text>
</comment>
<keyword evidence="10" id="KW-1185">Reference proteome</keyword>
<dbReference type="InterPro" id="IPR010656">
    <property type="entry name" value="DctM"/>
</dbReference>
<sequence length="434" mass="45327">MLHDMGPGLAIIGLLLILLLARLPIAFALAAAGIAGLLWTRPGRAVDFLLSTFAYGATANFAYIVLPLFLFMGQMAFSAGLSRSAFDAGEKWLGRVPGGLAAATVFGCAAFSTICGSSVATASTMARVALPEMLSKGYSPRLAAGCIAAGGTLGVLIPPSGILVIYSIVTNVSLVKLFLAAFVPGVLTAIIYVIGIIVWVKLKPEIAPRPENEAPPTWGERFGSLFRAWELLLLFAAVMGTIYLGVATATEAAAIGALFALIAVLRRPGRKAAVLQGLRETGTATCSIFALVIGAGLFSLGLSTTGLPTQLATLVTGLELSQTATIIIILLPFLFLGCFVDGISMVLIMMPIVYPIVESVGFSGILFGLLVVKMVEIGAITPPVGLNAFVVKSMAPKIELRDVFYGCVPFVILELLIVAMLIAFPQISLFAVSD</sequence>
<evidence type="ECO:0000259" key="8">
    <source>
        <dbReference type="Pfam" id="PF06808"/>
    </source>
</evidence>
<name>A0A4R7BWG1_9HYPH</name>
<gene>
    <name evidence="9" type="ORF">EV668_3052</name>
</gene>
<dbReference type="GO" id="GO:0005886">
    <property type="term" value="C:plasma membrane"/>
    <property type="evidence" value="ECO:0007669"/>
    <property type="project" value="UniProtKB-SubCell"/>
</dbReference>
<keyword evidence="5 7" id="KW-1133">Transmembrane helix</keyword>
<dbReference type="PANTHER" id="PTHR33362">
    <property type="entry name" value="SIALIC ACID TRAP TRANSPORTER PERMEASE PROTEIN SIAT-RELATED"/>
    <property type="match status" value="1"/>
</dbReference>
<evidence type="ECO:0000313" key="10">
    <source>
        <dbReference type="Proteomes" id="UP000295122"/>
    </source>
</evidence>
<dbReference type="NCBIfam" id="TIGR00786">
    <property type="entry name" value="dctM"/>
    <property type="match status" value="1"/>
</dbReference>
<evidence type="ECO:0000256" key="2">
    <source>
        <dbReference type="ARBA" id="ARBA00022475"/>
    </source>
</evidence>
<comment type="function">
    <text evidence="7">Part of the tripartite ATP-independent periplasmic (TRAP) transport system.</text>
</comment>
<dbReference type="AlphaFoldDB" id="A0A4R7BWG1"/>
<evidence type="ECO:0000256" key="3">
    <source>
        <dbReference type="ARBA" id="ARBA00022519"/>
    </source>
</evidence>
<feature type="transmembrane region" description="Helical" evidence="7">
    <location>
        <begin position="177"/>
        <end position="200"/>
    </location>
</feature>